<accession>A0A9D1E2X1</accession>
<evidence type="ECO:0000256" key="2">
    <source>
        <dbReference type="ARBA" id="ARBA00022963"/>
    </source>
</evidence>
<organism evidence="6 7">
    <name type="scientific">Candidatus Coprenecus avistercoris</name>
    <dbReference type="NCBI Taxonomy" id="2840730"/>
    <lineage>
        <taxon>Bacteria</taxon>
        <taxon>Pseudomonadati</taxon>
        <taxon>Bacteroidota</taxon>
        <taxon>Bacteroidia</taxon>
        <taxon>Bacteroidales</taxon>
        <taxon>Rikenellaceae</taxon>
        <taxon>Rikenellaceae incertae sedis</taxon>
        <taxon>Candidatus Coprenecus</taxon>
    </lineage>
</organism>
<evidence type="ECO:0000256" key="3">
    <source>
        <dbReference type="ARBA" id="ARBA00023098"/>
    </source>
</evidence>
<gene>
    <name evidence="6" type="ORF">IAC94_08730</name>
</gene>
<keyword evidence="2 4" id="KW-0442">Lipid degradation</keyword>
<evidence type="ECO:0000313" key="7">
    <source>
        <dbReference type="Proteomes" id="UP000886744"/>
    </source>
</evidence>
<dbReference type="AlphaFoldDB" id="A0A9D1E2X1"/>
<dbReference type="EMBL" id="DVHI01000107">
    <property type="protein sequence ID" value="HIR63583.1"/>
    <property type="molecule type" value="Genomic_DNA"/>
</dbReference>
<dbReference type="InterPro" id="IPR002641">
    <property type="entry name" value="PNPLA_dom"/>
</dbReference>
<dbReference type="Pfam" id="PF01734">
    <property type="entry name" value="Patatin"/>
    <property type="match status" value="1"/>
</dbReference>
<evidence type="ECO:0000256" key="1">
    <source>
        <dbReference type="ARBA" id="ARBA00022801"/>
    </source>
</evidence>
<dbReference type="PANTHER" id="PTHR14226:SF29">
    <property type="entry name" value="NEUROPATHY TARGET ESTERASE SWS"/>
    <property type="match status" value="1"/>
</dbReference>
<dbReference type="CDD" id="cd07205">
    <property type="entry name" value="Pat_PNPLA6_PNPLA7_NTE1_like"/>
    <property type="match status" value="1"/>
</dbReference>
<keyword evidence="3 4" id="KW-0443">Lipid metabolism</keyword>
<feature type="short sequence motif" description="GXGXXG" evidence="4">
    <location>
        <begin position="14"/>
        <end position="19"/>
    </location>
</feature>
<protein>
    <submittedName>
        <fullName evidence="6">Patatin-like phospholipase family protein</fullName>
    </submittedName>
</protein>
<feature type="domain" description="PNPLA" evidence="5">
    <location>
        <begin position="10"/>
        <end position="213"/>
    </location>
</feature>
<feature type="short sequence motif" description="DGA/G" evidence="4">
    <location>
        <begin position="200"/>
        <end position="202"/>
    </location>
</feature>
<name>A0A9D1E2X1_9BACT</name>
<dbReference type="InterPro" id="IPR050301">
    <property type="entry name" value="NTE"/>
</dbReference>
<feature type="non-terminal residue" evidence="6">
    <location>
        <position position="266"/>
    </location>
</feature>
<evidence type="ECO:0000256" key="4">
    <source>
        <dbReference type="PROSITE-ProRule" id="PRU01161"/>
    </source>
</evidence>
<dbReference type="Proteomes" id="UP000886744">
    <property type="component" value="Unassembled WGS sequence"/>
</dbReference>
<feature type="short sequence motif" description="GXSXG" evidence="4">
    <location>
        <begin position="41"/>
        <end position="45"/>
    </location>
</feature>
<dbReference type="GO" id="GO:0016042">
    <property type="term" value="P:lipid catabolic process"/>
    <property type="evidence" value="ECO:0007669"/>
    <property type="project" value="UniProtKB-UniRule"/>
</dbReference>
<dbReference type="PANTHER" id="PTHR14226">
    <property type="entry name" value="NEUROPATHY TARGET ESTERASE/SWISS CHEESE D.MELANOGASTER"/>
    <property type="match status" value="1"/>
</dbReference>
<feature type="active site" description="Proton acceptor" evidence="4">
    <location>
        <position position="200"/>
    </location>
</feature>
<evidence type="ECO:0000313" key="6">
    <source>
        <dbReference type="EMBL" id="HIR63583.1"/>
    </source>
</evidence>
<dbReference type="GO" id="GO:0016787">
    <property type="term" value="F:hydrolase activity"/>
    <property type="evidence" value="ECO:0007669"/>
    <property type="project" value="UniProtKB-UniRule"/>
</dbReference>
<reference evidence="6" key="1">
    <citation type="submission" date="2020-10" db="EMBL/GenBank/DDBJ databases">
        <authorList>
            <person name="Gilroy R."/>
        </authorList>
    </citation>
    <scope>NUCLEOTIDE SEQUENCE</scope>
    <source>
        <strain evidence="6">ChiHjej13B12-12457</strain>
    </source>
</reference>
<reference evidence="6" key="2">
    <citation type="journal article" date="2021" name="PeerJ">
        <title>Extensive microbial diversity within the chicken gut microbiome revealed by metagenomics and culture.</title>
        <authorList>
            <person name="Gilroy R."/>
            <person name="Ravi A."/>
            <person name="Getino M."/>
            <person name="Pursley I."/>
            <person name="Horton D.L."/>
            <person name="Alikhan N.F."/>
            <person name="Baker D."/>
            <person name="Gharbi K."/>
            <person name="Hall N."/>
            <person name="Watson M."/>
            <person name="Adriaenssens E.M."/>
            <person name="Foster-Nyarko E."/>
            <person name="Jarju S."/>
            <person name="Secka A."/>
            <person name="Antonio M."/>
            <person name="Oren A."/>
            <person name="Chaudhuri R.R."/>
            <person name="La Ragione R."/>
            <person name="Hildebrand F."/>
            <person name="Pallen M.J."/>
        </authorList>
    </citation>
    <scope>NUCLEOTIDE SEQUENCE</scope>
    <source>
        <strain evidence="6">ChiHjej13B12-12457</strain>
    </source>
</reference>
<keyword evidence="1 4" id="KW-0378">Hydrolase</keyword>
<feature type="active site" description="Nucleophile" evidence="4">
    <location>
        <position position="43"/>
    </location>
</feature>
<evidence type="ECO:0000259" key="5">
    <source>
        <dbReference type="PROSITE" id="PS51635"/>
    </source>
</evidence>
<dbReference type="PROSITE" id="PS51635">
    <property type="entry name" value="PNPLA"/>
    <property type="match status" value="1"/>
</dbReference>
<dbReference type="Gene3D" id="3.40.1090.10">
    <property type="entry name" value="Cytosolic phospholipase A2 catalytic domain"/>
    <property type="match status" value="2"/>
</dbReference>
<proteinExistence type="predicted"/>
<sequence length="266" mass="29131">MPVRAQSVGLVLSGGGAKGLSHIGVIKALEENGVPIDYVCGTSIGSIVGGLYAIGMSPDDMIALMKTPQFQSWYTGNGESEFFSYLYSGYPTPGMVNLNIKWDEKELAQGRRKMKISLPTSLVSPFPMDIAFVQMFANASAAADYDFDRLMLPFFCVSADVLHKEPYVSDRGDLGSAIRASMTFPAYFKPVVIDSVLLFDGGFYNNFPWEIMKKKFSPDFIIGAKCVKGEPIGADQDDLYKQLETIMTVDTDYDIPEKEGVLISGV</sequence>
<dbReference type="InterPro" id="IPR016035">
    <property type="entry name" value="Acyl_Trfase/lysoPLipase"/>
</dbReference>
<comment type="caution">
    <text evidence="6">The sequence shown here is derived from an EMBL/GenBank/DDBJ whole genome shotgun (WGS) entry which is preliminary data.</text>
</comment>
<dbReference type="SUPFAM" id="SSF52151">
    <property type="entry name" value="FabD/lysophospholipase-like"/>
    <property type="match status" value="1"/>
</dbReference>